<dbReference type="InterPro" id="IPR016772">
    <property type="entry name" value="UCP020408"/>
</dbReference>
<dbReference type="Pfam" id="PF10087">
    <property type="entry name" value="DUF2325"/>
    <property type="match status" value="1"/>
</dbReference>
<keyword evidence="2" id="KW-0175">Coiled coil</keyword>
<evidence type="ECO:0000313" key="5">
    <source>
        <dbReference type="Proteomes" id="UP000886687"/>
    </source>
</evidence>
<dbReference type="AlphaFoldDB" id="A0A9E4K691"/>
<dbReference type="Proteomes" id="UP000886687">
    <property type="component" value="Unassembled WGS sequence"/>
</dbReference>
<dbReference type="EMBL" id="JAEPDI010000012">
    <property type="protein sequence ID" value="MCG7939939.1"/>
    <property type="molecule type" value="Genomic_DNA"/>
</dbReference>
<sequence>MATRPQSRGDGLMCLSDENQSPSMQKPRIFKQFAKPQRRKLWELEDRLHCPVIGTCLTIEDLKRVIRQAGVVMEVKSSDFDYHVTLAHAAGEKSRVTRNLQKLLDKRYQRHLKKLSRVSCEQELAAHWEQALADDEIPGMLWAVITHPLMSKPLSDRVYGEVHMLSHLSGRSHRKALARIPLLEAENDELSTTLKKQRAIHDLHLVERDERIAALESQVTKLRQDLVTNREVELTPDNQTLESRHERLQSRNEWLTQNLATTRQALDEQSAQHSALNELLLETREQLKQSEHNLAQLVQHLNGNPQPTKTVPNLSGRKVVYIGGRRSLAPHLRSVVEGCCGSFIHHDGGVEDSRANLDKKVTGADVVFCPVNCISHDACLRVKRCCKRNNTQFIPLRSCGVSSLLNGLQLVAQY</sequence>
<reference evidence="4" key="1">
    <citation type="journal article" date="2021" name="Proc. Natl. Acad. Sci. U.S.A.">
        <title>Global biogeography of chemosynthetic symbionts reveals both localized and globally distributed symbiont groups. .</title>
        <authorList>
            <person name="Osvatic J.T."/>
            <person name="Wilkins L.G.E."/>
            <person name="Leibrecht L."/>
            <person name="Leray M."/>
            <person name="Zauner S."/>
            <person name="Polzin J."/>
            <person name="Camacho Y."/>
            <person name="Gros O."/>
            <person name="van Gils J.A."/>
            <person name="Eisen J.A."/>
            <person name="Petersen J.M."/>
            <person name="Yuen B."/>
        </authorList>
    </citation>
    <scope>NUCLEOTIDE SEQUENCE</scope>
    <source>
        <strain evidence="4">MAGL173</strain>
    </source>
</reference>
<proteinExistence type="inferred from homology"/>
<evidence type="ECO:0000256" key="2">
    <source>
        <dbReference type="SAM" id="Coils"/>
    </source>
</evidence>
<protein>
    <submittedName>
        <fullName evidence="4">DUF2325 domain-containing protein</fullName>
    </submittedName>
</protein>
<evidence type="ECO:0000313" key="4">
    <source>
        <dbReference type="EMBL" id="MCG7939939.1"/>
    </source>
</evidence>
<feature type="region of interest" description="Disordered" evidence="3">
    <location>
        <begin position="1"/>
        <end position="23"/>
    </location>
</feature>
<organism evidence="4 5">
    <name type="scientific">Candidatus Thiodiazotropha lotti</name>
    <dbReference type="NCBI Taxonomy" id="2792787"/>
    <lineage>
        <taxon>Bacteria</taxon>
        <taxon>Pseudomonadati</taxon>
        <taxon>Pseudomonadota</taxon>
        <taxon>Gammaproteobacteria</taxon>
        <taxon>Chromatiales</taxon>
        <taxon>Sedimenticolaceae</taxon>
        <taxon>Candidatus Thiodiazotropha</taxon>
    </lineage>
</organism>
<name>A0A9E4K691_9GAMM</name>
<evidence type="ECO:0000256" key="3">
    <source>
        <dbReference type="SAM" id="MobiDB-lite"/>
    </source>
</evidence>
<feature type="coiled-coil region" evidence="2">
    <location>
        <begin position="205"/>
        <end position="300"/>
    </location>
</feature>
<evidence type="ECO:0000256" key="1">
    <source>
        <dbReference type="ARBA" id="ARBA00007189"/>
    </source>
</evidence>
<comment type="caution">
    <text evidence="4">The sequence shown here is derived from an EMBL/GenBank/DDBJ whole genome shotgun (WGS) entry which is preliminary data.</text>
</comment>
<comment type="similarity">
    <text evidence="1">Belongs to the UPF0751 family.</text>
</comment>
<accession>A0A9E4K691</accession>
<gene>
    <name evidence="4" type="ORF">JAZ04_13940</name>
</gene>